<accession>A0A450X537</accession>
<reference evidence="2" key="1">
    <citation type="submission" date="2019-02" db="EMBL/GenBank/DDBJ databases">
        <authorList>
            <person name="Gruber-Vodicka R. H."/>
            <person name="Seah K. B. B."/>
        </authorList>
    </citation>
    <scope>NUCLEOTIDE SEQUENCE</scope>
    <source>
        <strain evidence="2">BECK_BZ197</strain>
    </source>
</reference>
<dbReference type="EMBL" id="CAADFO010000008">
    <property type="protein sequence ID" value="VFK24385.1"/>
    <property type="molecule type" value="Genomic_DNA"/>
</dbReference>
<feature type="compositionally biased region" description="Low complexity" evidence="1">
    <location>
        <begin position="68"/>
        <end position="79"/>
    </location>
</feature>
<proteinExistence type="predicted"/>
<feature type="compositionally biased region" description="Polar residues" evidence="1">
    <location>
        <begin position="24"/>
        <end position="47"/>
    </location>
</feature>
<gene>
    <name evidence="2" type="ORF">BECKMB1821G_GA0114241_100828</name>
</gene>
<protein>
    <submittedName>
        <fullName evidence="2">Uncharacterized protein</fullName>
    </submittedName>
</protein>
<evidence type="ECO:0000313" key="2">
    <source>
        <dbReference type="EMBL" id="VFK24385.1"/>
    </source>
</evidence>
<name>A0A450X537_9GAMM</name>
<organism evidence="2">
    <name type="scientific">Candidatus Kentrum sp. MB</name>
    <dbReference type="NCBI Taxonomy" id="2138164"/>
    <lineage>
        <taxon>Bacteria</taxon>
        <taxon>Pseudomonadati</taxon>
        <taxon>Pseudomonadota</taxon>
        <taxon>Gammaproteobacteria</taxon>
        <taxon>Candidatus Kentrum</taxon>
    </lineage>
</organism>
<dbReference type="AlphaFoldDB" id="A0A450X537"/>
<sequence>MTNRETTSKRAASAALKILRSNGPGESTQSTAGSTLSRRNAPSDVTNSRAASAAIRILRDNHYNKPFKTSQTSKTSTGSMPTQKPDHGK</sequence>
<feature type="region of interest" description="Disordered" evidence="1">
    <location>
        <begin position="17"/>
        <end position="89"/>
    </location>
</feature>
<evidence type="ECO:0000256" key="1">
    <source>
        <dbReference type="SAM" id="MobiDB-lite"/>
    </source>
</evidence>